<keyword evidence="3" id="KW-1185">Reference proteome</keyword>
<keyword evidence="1" id="KW-0732">Signal</keyword>
<comment type="caution">
    <text evidence="2">The sequence shown here is derived from an EMBL/GenBank/DDBJ whole genome shotgun (WGS) entry which is preliminary data.</text>
</comment>
<evidence type="ECO:0000256" key="1">
    <source>
        <dbReference type="SAM" id="SignalP"/>
    </source>
</evidence>
<gene>
    <name evidence="2" type="ORF">ABB30_11355</name>
</gene>
<feature type="signal peptide" evidence="1">
    <location>
        <begin position="1"/>
        <end position="22"/>
    </location>
</feature>
<organism evidence="2 3">
    <name type="scientific">Stenotrophomonas ginsengisoli</name>
    <dbReference type="NCBI Taxonomy" id="336566"/>
    <lineage>
        <taxon>Bacteria</taxon>
        <taxon>Pseudomonadati</taxon>
        <taxon>Pseudomonadota</taxon>
        <taxon>Gammaproteobacteria</taxon>
        <taxon>Lysobacterales</taxon>
        <taxon>Lysobacteraceae</taxon>
        <taxon>Stenotrophomonas</taxon>
    </lineage>
</organism>
<sequence>MINMLRNTLFTLLLGTTLAACASSGSEKATLTLDASNAATAEASYKQMQRSLPQAKQVELAMAVMAINFIGVNSAYEVVNNPELQQPGVARIKDRIAGMSAEQIIAYAASNSTTKVEVVSP</sequence>
<dbReference type="AlphaFoldDB" id="A0A0R0DCR7"/>
<dbReference type="PROSITE" id="PS51257">
    <property type="entry name" value="PROKAR_LIPOPROTEIN"/>
    <property type="match status" value="1"/>
</dbReference>
<protein>
    <recommendedName>
        <fullName evidence="4">Lipoprotein</fullName>
    </recommendedName>
</protein>
<accession>A0A0R0DCR7</accession>
<proteinExistence type="predicted"/>
<dbReference type="InterPro" id="IPR046516">
    <property type="entry name" value="DUF6694"/>
</dbReference>
<dbReference type="Pfam" id="PF20404">
    <property type="entry name" value="DUF6694"/>
    <property type="match status" value="1"/>
</dbReference>
<evidence type="ECO:0000313" key="2">
    <source>
        <dbReference type="EMBL" id="KRG75742.1"/>
    </source>
</evidence>
<name>A0A0R0DCR7_9GAMM</name>
<dbReference type="Proteomes" id="UP000050956">
    <property type="component" value="Unassembled WGS sequence"/>
</dbReference>
<evidence type="ECO:0000313" key="3">
    <source>
        <dbReference type="Proteomes" id="UP000050956"/>
    </source>
</evidence>
<evidence type="ECO:0008006" key="4">
    <source>
        <dbReference type="Google" id="ProtNLM"/>
    </source>
</evidence>
<dbReference type="EMBL" id="LDJM01000028">
    <property type="protein sequence ID" value="KRG75742.1"/>
    <property type="molecule type" value="Genomic_DNA"/>
</dbReference>
<feature type="chain" id="PRO_5006395560" description="Lipoprotein" evidence="1">
    <location>
        <begin position="23"/>
        <end position="121"/>
    </location>
</feature>
<reference evidence="2 3" key="1">
    <citation type="submission" date="2015-05" db="EMBL/GenBank/DDBJ databases">
        <title>Genome sequencing and analysis of members of genus Stenotrophomonas.</title>
        <authorList>
            <person name="Patil P.P."/>
            <person name="Midha S."/>
            <person name="Patil P.B."/>
        </authorList>
    </citation>
    <scope>NUCLEOTIDE SEQUENCE [LARGE SCALE GENOMIC DNA]</scope>
    <source>
        <strain evidence="2 3">DSM 24757</strain>
    </source>
</reference>
<dbReference type="PATRIC" id="fig|336566.3.peg.1692"/>